<reference evidence="3" key="1">
    <citation type="submission" date="2021-11" db="EMBL/GenBank/DDBJ databases">
        <authorList>
            <person name="Rodrigo-Torres L."/>
            <person name="Arahal R. D."/>
            <person name="Lucena T."/>
        </authorList>
    </citation>
    <scope>NUCLEOTIDE SEQUENCE</scope>
    <source>
        <strain evidence="3">CECT 7928</strain>
    </source>
</reference>
<keyword evidence="4" id="KW-1185">Reference proteome</keyword>
<dbReference type="Proteomes" id="UP000838748">
    <property type="component" value="Unassembled WGS sequence"/>
</dbReference>
<name>A0ABM9A624_9VIBR</name>
<dbReference type="RefSeq" id="WP_237361880.1">
    <property type="nucleotide sequence ID" value="NZ_CAKLDM010000002.1"/>
</dbReference>
<evidence type="ECO:0000313" key="3">
    <source>
        <dbReference type="EMBL" id="CAH0539799.1"/>
    </source>
</evidence>
<accession>A0ABM9A624</accession>
<protein>
    <submittedName>
        <fullName evidence="3">Uncharacterized protein</fullName>
    </submittedName>
</protein>
<feature type="signal peptide" evidence="2">
    <location>
        <begin position="1"/>
        <end position="17"/>
    </location>
</feature>
<evidence type="ECO:0000256" key="1">
    <source>
        <dbReference type="SAM" id="MobiDB-lite"/>
    </source>
</evidence>
<feature type="region of interest" description="Disordered" evidence="1">
    <location>
        <begin position="179"/>
        <end position="222"/>
    </location>
</feature>
<sequence length="485" mass="51774">MRVLVLLSALLSFTASATVYEFVGYGNNPNIGQACWGLSAGQIYDPVGLPDCTGTVYEAYGRRFEIILASVDTIYFSAVARRDDGRTYTGKATGKATNLTCQAPMEMHNGICQLVPDEDKPFCDRRSTQEELAAASEACAVSEGIFSSSCSNDNESLSMKCTQPESCVIGDPSWPECMSDFDPTAPFNPPPSDFNPSTGTTVEKGDSYDKQEPDTVTPDSTTDTGVLEAIQNLNRDTNAGLSSLDGNLTQGFADVNTALNNIDATNNGIGQSIVDQMNQDYAIYQGQKDLQLQTTGAIQAYGAETAAAVKGTTYAVNNNTDAVKDNTDAIGELGDRLESKLDELKPCEPTEANNYCESPHGLDSGLVTQIMQEIDDHSEATLDGVETLLVGEATDIATTPLTGEVESNISGVVDSVMALLPDYGSCSPLNFNLGSRVVSFSCDISATIKTILSFLFYFYTALYLLDVLFSEVTPVPGTRRASLGS</sequence>
<comment type="caution">
    <text evidence="3">The sequence shown here is derived from an EMBL/GenBank/DDBJ whole genome shotgun (WGS) entry which is preliminary data.</text>
</comment>
<proteinExistence type="predicted"/>
<dbReference type="PROSITE" id="PS51257">
    <property type="entry name" value="PROKAR_LIPOPROTEIN"/>
    <property type="match status" value="1"/>
</dbReference>
<evidence type="ECO:0000256" key="2">
    <source>
        <dbReference type="SAM" id="SignalP"/>
    </source>
</evidence>
<evidence type="ECO:0000313" key="4">
    <source>
        <dbReference type="Proteomes" id="UP000838748"/>
    </source>
</evidence>
<dbReference type="EMBL" id="CAKLDM010000002">
    <property type="protein sequence ID" value="CAH0539799.1"/>
    <property type="molecule type" value="Genomic_DNA"/>
</dbReference>
<feature type="chain" id="PRO_5045271575" evidence="2">
    <location>
        <begin position="18"/>
        <end position="485"/>
    </location>
</feature>
<feature type="compositionally biased region" description="Basic and acidic residues" evidence="1">
    <location>
        <begin position="203"/>
        <end position="213"/>
    </location>
</feature>
<gene>
    <name evidence="3" type="ORF">VMF7928_02456</name>
</gene>
<organism evidence="3 4">
    <name type="scientific">Vibrio marisflavi CECT 7928</name>
    <dbReference type="NCBI Taxonomy" id="634439"/>
    <lineage>
        <taxon>Bacteria</taxon>
        <taxon>Pseudomonadati</taxon>
        <taxon>Pseudomonadota</taxon>
        <taxon>Gammaproteobacteria</taxon>
        <taxon>Vibrionales</taxon>
        <taxon>Vibrionaceae</taxon>
        <taxon>Vibrio</taxon>
    </lineage>
</organism>
<keyword evidence="2" id="KW-0732">Signal</keyword>